<feature type="domain" description="AB hydrolase-1" evidence="1">
    <location>
        <begin position="26"/>
        <end position="151"/>
    </location>
</feature>
<organism evidence="2 3">
    <name type="scientific">Actinosynnema pretiosum</name>
    <dbReference type="NCBI Taxonomy" id="42197"/>
    <lineage>
        <taxon>Bacteria</taxon>
        <taxon>Bacillati</taxon>
        <taxon>Actinomycetota</taxon>
        <taxon>Actinomycetes</taxon>
        <taxon>Pseudonocardiales</taxon>
        <taxon>Pseudonocardiaceae</taxon>
        <taxon>Actinosynnema</taxon>
    </lineage>
</organism>
<accession>A0A290Z4Y9</accession>
<dbReference type="PANTHER" id="PTHR43798">
    <property type="entry name" value="MONOACYLGLYCEROL LIPASE"/>
    <property type="match status" value="1"/>
</dbReference>
<evidence type="ECO:0000313" key="3">
    <source>
        <dbReference type="Proteomes" id="UP000218505"/>
    </source>
</evidence>
<dbReference type="InterPro" id="IPR000073">
    <property type="entry name" value="AB_hydrolase_1"/>
</dbReference>
<dbReference type="KEGG" id="apre:CNX65_12655"/>
<proteinExistence type="predicted"/>
<protein>
    <submittedName>
        <fullName evidence="2">Alpha/beta hydrolase</fullName>
    </submittedName>
</protein>
<dbReference type="Pfam" id="PF00561">
    <property type="entry name" value="Abhydrolase_1"/>
    <property type="match status" value="1"/>
</dbReference>
<dbReference type="GO" id="GO:0016787">
    <property type="term" value="F:hydrolase activity"/>
    <property type="evidence" value="ECO:0007669"/>
    <property type="project" value="UniProtKB-KW"/>
</dbReference>
<name>A0A290Z4Y9_9PSEU</name>
<gene>
    <name evidence="2" type="ORF">CNX65_12655</name>
</gene>
<reference evidence="2" key="1">
    <citation type="submission" date="2017-09" db="EMBL/GenBank/DDBJ databases">
        <title>Complete Genome Sequence of ansamitocin-producing Bacterium Actinosynnema pretiosum X47.</title>
        <authorList>
            <person name="Cao G."/>
            <person name="Zong G."/>
            <person name="Zhong C."/>
            <person name="Fu J."/>
        </authorList>
    </citation>
    <scope>NUCLEOTIDE SEQUENCE [LARGE SCALE GENOMIC DNA]</scope>
    <source>
        <strain evidence="2">X47</strain>
    </source>
</reference>
<dbReference type="PRINTS" id="PR00111">
    <property type="entry name" value="ABHYDROLASE"/>
</dbReference>
<sequence>MSRVATGNVTTHVQLLPAAGGDPGAPVVVFVHGLLTDSLASYYFTLGPAFAAAGVDVVMYDLRGHGRSDRPATGYRLEDFTDDLVALLDALGERRPVHVVGNSFGGTIACALAAWHPELVAGITMLESEPPTRAWTGHIAEGLADAHDKLRHPEAIAWIEANHGGHTARLSKGANKILQSTTLAADVPRSRVIGGLEEIGRPMLAVFGDESGLAAQVPELRARGFRAEVLAEQGHSVLIERPHEVRELVLDWVLGLHDAGGELPAASPAVTPAASGIVG</sequence>
<dbReference type="PANTHER" id="PTHR43798:SF33">
    <property type="entry name" value="HYDROLASE, PUTATIVE (AFU_ORTHOLOGUE AFUA_2G14860)-RELATED"/>
    <property type="match status" value="1"/>
</dbReference>
<evidence type="ECO:0000259" key="1">
    <source>
        <dbReference type="Pfam" id="PF00561"/>
    </source>
</evidence>
<dbReference type="InterPro" id="IPR029058">
    <property type="entry name" value="AB_hydrolase_fold"/>
</dbReference>
<dbReference type="EMBL" id="CP023445">
    <property type="protein sequence ID" value="ATE54039.1"/>
    <property type="molecule type" value="Genomic_DNA"/>
</dbReference>
<dbReference type="Proteomes" id="UP000218505">
    <property type="component" value="Chromosome"/>
</dbReference>
<keyword evidence="2" id="KW-0378">Hydrolase</keyword>
<dbReference type="InterPro" id="IPR050266">
    <property type="entry name" value="AB_hydrolase_sf"/>
</dbReference>
<evidence type="ECO:0000313" key="2">
    <source>
        <dbReference type="EMBL" id="ATE54039.1"/>
    </source>
</evidence>
<dbReference type="RefSeq" id="WP_096492962.1">
    <property type="nucleotide sequence ID" value="NZ_CP023445.1"/>
</dbReference>
<dbReference type="Gene3D" id="3.40.50.1820">
    <property type="entry name" value="alpha/beta hydrolase"/>
    <property type="match status" value="1"/>
</dbReference>
<dbReference type="GO" id="GO:0016020">
    <property type="term" value="C:membrane"/>
    <property type="evidence" value="ECO:0007669"/>
    <property type="project" value="TreeGrafter"/>
</dbReference>
<dbReference type="AlphaFoldDB" id="A0A290Z4Y9"/>
<keyword evidence="3" id="KW-1185">Reference proteome</keyword>
<dbReference type="SUPFAM" id="SSF53474">
    <property type="entry name" value="alpha/beta-Hydrolases"/>
    <property type="match status" value="1"/>
</dbReference>